<evidence type="ECO:0000259" key="6">
    <source>
        <dbReference type="PROSITE" id="PS50937"/>
    </source>
</evidence>
<dbReference type="InterPro" id="IPR009061">
    <property type="entry name" value="DNA-bd_dom_put_sf"/>
</dbReference>
<dbReference type="STRING" id="1111735.GCA_000428045_01633"/>
<evidence type="ECO:0000256" key="1">
    <source>
        <dbReference type="ARBA" id="ARBA00022491"/>
    </source>
</evidence>
<name>A0A2N6CUI8_9GAMM</name>
<dbReference type="Proteomes" id="UP000235015">
    <property type="component" value="Unassembled WGS sequence"/>
</dbReference>
<dbReference type="PANTHER" id="PTHR30204">
    <property type="entry name" value="REDOX-CYCLING DRUG-SENSING TRANSCRIPTIONAL ACTIVATOR SOXR"/>
    <property type="match status" value="1"/>
</dbReference>
<dbReference type="PRINTS" id="PR00040">
    <property type="entry name" value="HTHMERR"/>
</dbReference>
<comment type="caution">
    <text evidence="7">The sequence shown here is derived from an EMBL/GenBank/DDBJ whole genome shotgun (WGS) entry which is preliminary data.</text>
</comment>
<dbReference type="PROSITE" id="PS50937">
    <property type="entry name" value="HTH_MERR_2"/>
    <property type="match status" value="1"/>
</dbReference>
<dbReference type="EMBL" id="PKUN01000023">
    <property type="protein sequence ID" value="PLX60841.1"/>
    <property type="molecule type" value="Genomic_DNA"/>
</dbReference>
<evidence type="ECO:0000256" key="2">
    <source>
        <dbReference type="ARBA" id="ARBA00023015"/>
    </source>
</evidence>
<dbReference type="Gene3D" id="1.10.1660.10">
    <property type="match status" value="1"/>
</dbReference>
<evidence type="ECO:0000256" key="4">
    <source>
        <dbReference type="ARBA" id="ARBA00023163"/>
    </source>
</evidence>
<dbReference type="RefSeq" id="WP_273440468.1">
    <property type="nucleotide sequence ID" value="NZ_CAXXYC010000004.1"/>
</dbReference>
<evidence type="ECO:0000313" key="8">
    <source>
        <dbReference type="Proteomes" id="UP000235015"/>
    </source>
</evidence>
<dbReference type="GO" id="GO:0003677">
    <property type="term" value="F:DNA binding"/>
    <property type="evidence" value="ECO:0007669"/>
    <property type="project" value="UniProtKB-KW"/>
</dbReference>
<dbReference type="InterPro" id="IPR000551">
    <property type="entry name" value="MerR-type_HTH_dom"/>
</dbReference>
<keyword evidence="1" id="KW-0678">Repressor</keyword>
<keyword evidence="5" id="KW-0175">Coiled coil</keyword>
<dbReference type="SUPFAM" id="SSF46955">
    <property type="entry name" value="Putative DNA-binding domain"/>
    <property type="match status" value="1"/>
</dbReference>
<gene>
    <name evidence="7" type="ORF">C0630_15600</name>
</gene>
<evidence type="ECO:0000313" key="7">
    <source>
        <dbReference type="EMBL" id="PLX60841.1"/>
    </source>
</evidence>
<accession>A0A2N6CUI8</accession>
<dbReference type="GO" id="GO:0003700">
    <property type="term" value="F:DNA-binding transcription factor activity"/>
    <property type="evidence" value="ECO:0007669"/>
    <property type="project" value="InterPro"/>
</dbReference>
<dbReference type="PANTHER" id="PTHR30204:SF69">
    <property type="entry name" value="MERR-FAMILY TRANSCRIPTIONAL REGULATOR"/>
    <property type="match status" value="1"/>
</dbReference>
<feature type="domain" description="HTH merR-type" evidence="6">
    <location>
        <begin position="4"/>
        <end position="73"/>
    </location>
</feature>
<evidence type="ECO:0000256" key="3">
    <source>
        <dbReference type="ARBA" id="ARBA00023125"/>
    </source>
</evidence>
<evidence type="ECO:0000256" key="5">
    <source>
        <dbReference type="SAM" id="Coils"/>
    </source>
</evidence>
<dbReference type="AlphaFoldDB" id="A0A2N6CUI8"/>
<organism evidence="7 8">
    <name type="scientific">Sedimenticola selenatireducens</name>
    <dbReference type="NCBI Taxonomy" id="191960"/>
    <lineage>
        <taxon>Bacteria</taxon>
        <taxon>Pseudomonadati</taxon>
        <taxon>Pseudomonadota</taxon>
        <taxon>Gammaproteobacteria</taxon>
        <taxon>Chromatiales</taxon>
        <taxon>Sedimenticolaceae</taxon>
        <taxon>Sedimenticola</taxon>
    </lineage>
</organism>
<dbReference type="Pfam" id="PF13411">
    <property type="entry name" value="MerR_1"/>
    <property type="match status" value="1"/>
</dbReference>
<proteinExistence type="predicted"/>
<feature type="coiled-coil region" evidence="5">
    <location>
        <begin position="87"/>
        <end position="114"/>
    </location>
</feature>
<dbReference type="InterPro" id="IPR047057">
    <property type="entry name" value="MerR_fam"/>
</dbReference>
<keyword evidence="4" id="KW-0804">Transcription</keyword>
<reference evidence="7 8" key="1">
    <citation type="submission" date="2017-11" db="EMBL/GenBank/DDBJ databases">
        <title>Genome-resolved metagenomics identifies genetic mobility, metabolic interactions, and unexpected diversity in perchlorate-reducing communities.</title>
        <authorList>
            <person name="Barnum T.P."/>
            <person name="Figueroa I.A."/>
            <person name="Carlstrom C.I."/>
            <person name="Lucas L.N."/>
            <person name="Engelbrektson A.L."/>
            <person name="Coates J.D."/>
        </authorList>
    </citation>
    <scope>NUCLEOTIDE SEQUENCE [LARGE SCALE GENOMIC DNA]</scope>
    <source>
        <strain evidence="7">BM301</strain>
    </source>
</reference>
<dbReference type="SMART" id="SM00422">
    <property type="entry name" value="HTH_MERR"/>
    <property type="match status" value="1"/>
</dbReference>
<keyword evidence="3" id="KW-0238">DNA-binding</keyword>
<protein>
    <recommendedName>
        <fullName evidence="6">HTH merR-type domain-containing protein</fullName>
    </recommendedName>
</protein>
<sequence>MDDVLTIGQLAQRAGIGVSAIRFYEQKGLIDGPPRNKSGYRLYSQKMVERVRFIKNCRDLGFPLRSVAELLKLCYPDNSEIECPVVQDRIQKQHELVLKQFEELNRQRAKLERLLDACPNGNNGQGCDFIQIMLD</sequence>
<keyword evidence="2" id="KW-0805">Transcription regulation</keyword>